<evidence type="ECO:0000256" key="3">
    <source>
        <dbReference type="ARBA" id="ARBA00022722"/>
    </source>
</evidence>
<dbReference type="GO" id="GO:0006281">
    <property type="term" value="P:DNA repair"/>
    <property type="evidence" value="ECO:0007669"/>
    <property type="project" value="UniProtKB-UniRule"/>
</dbReference>
<keyword evidence="6" id="KW-0479">Metal-binding</keyword>
<dbReference type="Pfam" id="PF04493">
    <property type="entry name" value="Endonuclease_5"/>
    <property type="match status" value="1"/>
</dbReference>
<dbReference type="PANTHER" id="PTHR28511">
    <property type="entry name" value="ENDONUCLEASE V"/>
    <property type="match status" value="1"/>
</dbReference>
<comment type="subcellular location">
    <subcellularLocation>
        <location evidence="1 6">Cytoplasm</location>
    </subcellularLocation>
</comment>
<dbReference type="GO" id="GO:0003727">
    <property type="term" value="F:single-stranded RNA binding"/>
    <property type="evidence" value="ECO:0007669"/>
    <property type="project" value="TreeGrafter"/>
</dbReference>
<evidence type="ECO:0000256" key="5">
    <source>
        <dbReference type="ARBA" id="ARBA00022801"/>
    </source>
</evidence>
<dbReference type="GO" id="GO:0000287">
    <property type="term" value="F:magnesium ion binding"/>
    <property type="evidence" value="ECO:0007669"/>
    <property type="project" value="UniProtKB-UniRule"/>
</dbReference>
<dbReference type="GO" id="GO:0005737">
    <property type="term" value="C:cytoplasm"/>
    <property type="evidence" value="ECO:0007669"/>
    <property type="project" value="UniProtKB-SubCell"/>
</dbReference>
<dbReference type="HAMAP" id="MF_00801">
    <property type="entry name" value="Endonuclease_5"/>
    <property type="match status" value="1"/>
</dbReference>
<organism evidence="7 8">
    <name type="scientific">Pedobacter roseus</name>
    <dbReference type="NCBI Taxonomy" id="336820"/>
    <lineage>
        <taxon>Bacteria</taxon>
        <taxon>Pseudomonadati</taxon>
        <taxon>Bacteroidota</taxon>
        <taxon>Sphingobacteriia</taxon>
        <taxon>Sphingobacteriales</taxon>
        <taxon>Sphingobacteriaceae</taxon>
        <taxon>Pedobacter</taxon>
    </lineage>
</organism>
<dbReference type="KEGG" id="proe:H9L23_10675"/>
<feature type="site" description="Interaction with target DNA" evidence="6">
    <location>
        <position position="99"/>
    </location>
</feature>
<keyword evidence="6" id="KW-0227">DNA damage</keyword>
<keyword evidence="5 6" id="KW-0378">Hydrolase</keyword>
<keyword evidence="6" id="KW-0460">Magnesium</keyword>
<dbReference type="PANTHER" id="PTHR28511:SF1">
    <property type="entry name" value="ENDONUCLEASE V"/>
    <property type="match status" value="1"/>
</dbReference>
<dbReference type="CDD" id="cd06559">
    <property type="entry name" value="Endonuclease_V"/>
    <property type="match status" value="1"/>
</dbReference>
<name>A0A7G9QNX4_9SPHI</name>
<evidence type="ECO:0000256" key="4">
    <source>
        <dbReference type="ARBA" id="ARBA00022759"/>
    </source>
</evidence>
<comment type="function">
    <text evidence="6">DNA repair enzyme involved in the repair of deaminated bases. Selectively cleaves double-stranded DNA at the second phosphodiester bond 3' to a deoxyinosine leaving behind the intact lesion on the nicked DNA.</text>
</comment>
<evidence type="ECO:0000313" key="7">
    <source>
        <dbReference type="EMBL" id="QNN45049.1"/>
    </source>
</evidence>
<evidence type="ECO:0000256" key="6">
    <source>
        <dbReference type="HAMAP-Rule" id="MF_00801"/>
    </source>
</evidence>
<proteinExistence type="inferred from homology"/>
<dbReference type="InterPro" id="IPR007581">
    <property type="entry name" value="Endonuclease-V"/>
</dbReference>
<evidence type="ECO:0000313" key="8">
    <source>
        <dbReference type="Proteomes" id="UP000515806"/>
    </source>
</evidence>
<reference evidence="7 8" key="1">
    <citation type="submission" date="2020-08" db="EMBL/GenBank/DDBJ databases">
        <title>Genome sequence of Pedobacter roseus KACC 11594T.</title>
        <authorList>
            <person name="Hyun D.-W."/>
            <person name="Bae J.-W."/>
        </authorList>
    </citation>
    <scope>NUCLEOTIDE SEQUENCE [LARGE SCALE GENOMIC DNA]</scope>
    <source>
        <strain evidence="7 8">KACC 11594</strain>
    </source>
</reference>
<feature type="binding site" evidence="6">
    <location>
        <position position="61"/>
    </location>
    <ligand>
        <name>Mg(2+)</name>
        <dbReference type="ChEBI" id="CHEBI:18420"/>
    </ligand>
</feature>
<dbReference type="Gene3D" id="3.30.2170.10">
    <property type="entry name" value="archaeoglobus fulgidus dsm 4304 superfamily"/>
    <property type="match status" value="1"/>
</dbReference>
<gene>
    <name evidence="6" type="primary">nfi</name>
    <name evidence="7" type="ORF">H9L23_10675</name>
</gene>
<dbReference type="EMBL" id="CP060723">
    <property type="protein sequence ID" value="QNN45049.1"/>
    <property type="molecule type" value="Genomic_DNA"/>
</dbReference>
<comment type="cofactor">
    <cofactor evidence="6">
        <name>Mg(2+)</name>
        <dbReference type="ChEBI" id="CHEBI:18420"/>
    </cofactor>
</comment>
<keyword evidence="2 6" id="KW-0963">Cytoplasm</keyword>
<comment type="catalytic activity">
    <reaction evidence="6">
        <text>Endonucleolytic cleavage at apurinic or apyrimidinic sites to products with a 5'-phosphate.</text>
        <dbReference type="EC" id="3.1.21.7"/>
    </reaction>
</comment>
<keyword evidence="6" id="KW-0234">DNA repair</keyword>
<evidence type="ECO:0000256" key="1">
    <source>
        <dbReference type="ARBA" id="ARBA00004496"/>
    </source>
</evidence>
<dbReference type="EC" id="3.1.21.7" evidence="6"/>
<comment type="similarity">
    <text evidence="6">Belongs to the endonuclease V family.</text>
</comment>
<protein>
    <recommendedName>
        <fullName evidence="6">Endonuclease V</fullName>
        <ecNumber evidence="6">3.1.21.7</ecNumber>
    </recommendedName>
    <alternativeName>
        <fullName evidence="6">Deoxyinosine 3'endonuclease</fullName>
    </alternativeName>
    <alternativeName>
        <fullName evidence="6">Deoxyribonuclease V</fullName>
        <shortName evidence="6">DNase V</shortName>
    </alternativeName>
</protein>
<dbReference type="Proteomes" id="UP000515806">
    <property type="component" value="Chromosome"/>
</dbReference>
<accession>A0A7G9QNX4</accession>
<feature type="binding site" evidence="6">
    <location>
        <position position="129"/>
    </location>
    <ligand>
        <name>Mg(2+)</name>
        <dbReference type="ChEBI" id="CHEBI:18420"/>
    </ligand>
</feature>
<keyword evidence="8" id="KW-1185">Reference proteome</keyword>
<keyword evidence="3 6" id="KW-0540">Nuclease</keyword>
<dbReference type="GO" id="GO:0016891">
    <property type="term" value="F:RNA endonuclease activity producing 5'-phosphomonoesters, hydrolytic mechanism"/>
    <property type="evidence" value="ECO:0007669"/>
    <property type="project" value="TreeGrafter"/>
</dbReference>
<sequence>MEENIFRPITFRFRQLSQFVSHTTNMYDHYSFEDAAAYQIELAKQLKFQPLNKIETIAGADISFNKNSSTMYAGIVILTYPGMVLKSFALETYETNFPYKPGFLGFKEVPALLKVWELIRDKPDVVVLDGNGILHPRRMGVASHFGILANQPTIGCAKSLLHGKNHIPENIKSMTSEIKNNANELLGFALRTKINCAPVYVSAGNLITADQSLKILKNCIGNYRIPEPTRMVHNIVNDFRIGKLKAGFHEVSTPLTLF</sequence>
<evidence type="ECO:0000256" key="2">
    <source>
        <dbReference type="ARBA" id="ARBA00022490"/>
    </source>
</evidence>
<dbReference type="AlphaFoldDB" id="A0A7G9QNX4"/>
<dbReference type="GO" id="GO:0043737">
    <property type="term" value="F:deoxyribonuclease V activity"/>
    <property type="evidence" value="ECO:0007669"/>
    <property type="project" value="UniProtKB-UniRule"/>
</dbReference>
<keyword evidence="4 6" id="KW-0255">Endonuclease</keyword>